<organism evidence="2 3">
    <name type="scientific">Fomitopsis schrenkii</name>
    <name type="common">Brown rot fungus</name>
    <dbReference type="NCBI Taxonomy" id="2126942"/>
    <lineage>
        <taxon>Eukaryota</taxon>
        <taxon>Fungi</taxon>
        <taxon>Dikarya</taxon>
        <taxon>Basidiomycota</taxon>
        <taxon>Agaricomycotina</taxon>
        <taxon>Agaricomycetes</taxon>
        <taxon>Polyporales</taxon>
        <taxon>Fomitopsis</taxon>
    </lineage>
</organism>
<sequence>MYIYWAWTPSNVSFLPALSRVPNGLLPLAAIPAGSPKTTLPRMPKALKDRISSGPSRRLQKVYPPTKPKRKSHPLPAPVRSNPAAQPRSLAERISAPAPRPLPDFKKKSTEEVVGILEKKVSATIERYQAIFDKKYLFESLLGDSQRALHRFADQLNWVSDNFDKADNWSKQQRDSISWACRCVGTVEFSTKEEPLVKRFRKVTKDLTSIANGGYLDWIVL</sequence>
<dbReference type="OrthoDB" id="2813609at2759"/>
<gene>
    <name evidence="2" type="ORF">FOMPIDRAFT_85194</name>
</gene>
<evidence type="ECO:0000313" key="3">
    <source>
        <dbReference type="Proteomes" id="UP000015241"/>
    </source>
</evidence>
<accession>S8F3Z7</accession>
<keyword evidence="3" id="KW-1185">Reference proteome</keyword>
<protein>
    <submittedName>
        <fullName evidence="2">Uncharacterized protein</fullName>
    </submittedName>
</protein>
<feature type="region of interest" description="Disordered" evidence="1">
    <location>
        <begin position="32"/>
        <end position="104"/>
    </location>
</feature>
<dbReference type="Proteomes" id="UP000015241">
    <property type="component" value="Unassembled WGS sequence"/>
</dbReference>
<dbReference type="AlphaFoldDB" id="S8F3Z7"/>
<evidence type="ECO:0000256" key="1">
    <source>
        <dbReference type="SAM" id="MobiDB-lite"/>
    </source>
</evidence>
<proteinExistence type="predicted"/>
<name>S8F3Z7_FOMSC</name>
<dbReference type="HOGENOM" id="CLU_111648_0_0_1"/>
<reference evidence="2 3" key="1">
    <citation type="journal article" date="2012" name="Science">
        <title>The Paleozoic origin of enzymatic lignin decomposition reconstructed from 31 fungal genomes.</title>
        <authorList>
            <person name="Floudas D."/>
            <person name="Binder M."/>
            <person name="Riley R."/>
            <person name="Barry K."/>
            <person name="Blanchette R.A."/>
            <person name="Henrissat B."/>
            <person name="Martinez A.T."/>
            <person name="Otillar R."/>
            <person name="Spatafora J.W."/>
            <person name="Yadav J.S."/>
            <person name="Aerts A."/>
            <person name="Benoit I."/>
            <person name="Boyd A."/>
            <person name="Carlson A."/>
            <person name="Copeland A."/>
            <person name="Coutinho P.M."/>
            <person name="de Vries R.P."/>
            <person name="Ferreira P."/>
            <person name="Findley K."/>
            <person name="Foster B."/>
            <person name="Gaskell J."/>
            <person name="Glotzer D."/>
            <person name="Gorecki P."/>
            <person name="Heitman J."/>
            <person name="Hesse C."/>
            <person name="Hori C."/>
            <person name="Igarashi K."/>
            <person name="Jurgens J.A."/>
            <person name="Kallen N."/>
            <person name="Kersten P."/>
            <person name="Kohler A."/>
            <person name="Kuees U."/>
            <person name="Kumar T.K.A."/>
            <person name="Kuo A."/>
            <person name="LaButti K."/>
            <person name="Larrondo L.F."/>
            <person name="Lindquist E."/>
            <person name="Ling A."/>
            <person name="Lombard V."/>
            <person name="Lucas S."/>
            <person name="Lundell T."/>
            <person name="Martin R."/>
            <person name="McLaughlin D.J."/>
            <person name="Morgenstern I."/>
            <person name="Morin E."/>
            <person name="Murat C."/>
            <person name="Nagy L.G."/>
            <person name="Nolan M."/>
            <person name="Ohm R.A."/>
            <person name="Patyshakuliyeva A."/>
            <person name="Rokas A."/>
            <person name="Ruiz-Duenas F.J."/>
            <person name="Sabat G."/>
            <person name="Salamov A."/>
            <person name="Samejima M."/>
            <person name="Schmutz J."/>
            <person name="Slot J.C."/>
            <person name="St John F."/>
            <person name="Stenlid J."/>
            <person name="Sun H."/>
            <person name="Sun S."/>
            <person name="Syed K."/>
            <person name="Tsang A."/>
            <person name="Wiebenga A."/>
            <person name="Young D."/>
            <person name="Pisabarro A."/>
            <person name="Eastwood D.C."/>
            <person name="Martin F."/>
            <person name="Cullen D."/>
            <person name="Grigoriev I.V."/>
            <person name="Hibbett D.S."/>
        </authorList>
    </citation>
    <scope>NUCLEOTIDE SEQUENCE</scope>
    <source>
        <strain evidence="3">FP-58527</strain>
    </source>
</reference>
<dbReference type="EMBL" id="KE504262">
    <property type="protein sequence ID" value="EPS93664.1"/>
    <property type="molecule type" value="Genomic_DNA"/>
</dbReference>
<evidence type="ECO:0000313" key="2">
    <source>
        <dbReference type="EMBL" id="EPS93664.1"/>
    </source>
</evidence>
<dbReference type="InParanoid" id="S8F3Z7"/>